<feature type="domain" description="Rax2-like C-terminal" evidence="4">
    <location>
        <begin position="859"/>
        <end position="1095"/>
    </location>
</feature>
<evidence type="ECO:0000256" key="3">
    <source>
        <dbReference type="SAM" id="SignalP"/>
    </source>
</evidence>
<feature type="domain" description="Rax2-like third" evidence="6">
    <location>
        <begin position="417"/>
        <end position="567"/>
    </location>
</feature>
<dbReference type="STRING" id="1076872.G8ZX50"/>
<dbReference type="OrthoDB" id="2503993at2759"/>
<dbReference type="AlphaFoldDB" id="G8ZX50"/>
<feature type="compositionally biased region" description="Low complexity" evidence="1">
    <location>
        <begin position="1100"/>
        <end position="1122"/>
    </location>
</feature>
<dbReference type="PANTHER" id="PTHR31778">
    <property type="entry name" value="BUD SITE SELECTION PROTEIN RAX2"/>
    <property type="match status" value="1"/>
</dbReference>
<dbReference type="GO" id="GO:0005935">
    <property type="term" value="C:cellular bud neck"/>
    <property type="evidence" value="ECO:0007669"/>
    <property type="project" value="EnsemblFungi"/>
</dbReference>
<feature type="transmembrane region" description="Helical" evidence="2">
    <location>
        <begin position="1137"/>
        <end position="1164"/>
    </location>
</feature>
<dbReference type="Proteomes" id="UP000005627">
    <property type="component" value="Chromosome 6"/>
</dbReference>
<evidence type="ECO:0000259" key="5">
    <source>
        <dbReference type="Pfam" id="PF20842"/>
    </source>
</evidence>
<dbReference type="SUPFAM" id="SSF50978">
    <property type="entry name" value="WD40 repeat-like"/>
    <property type="match status" value="1"/>
</dbReference>
<dbReference type="eggNOG" id="ENOG502QQZD">
    <property type="taxonomic scope" value="Eukaryota"/>
</dbReference>
<dbReference type="InterPro" id="IPR048266">
    <property type="entry name" value="Rax2-like_second"/>
</dbReference>
<protein>
    <recommendedName>
        <fullName evidence="9">Bud site selection protein RAX2</fullName>
    </recommendedName>
</protein>
<dbReference type="Pfam" id="PF20842">
    <property type="entry name" value="Rax2_2"/>
    <property type="match status" value="1"/>
</dbReference>
<accession>G8ZX50</accession>
<dbReference type="GO" id="GO:0007120">
    <property type="term" value="P:axial cellular bud site selection"/>
    <property type="evidence" value="ECO:0007669"/>
    <property type="project" value="EnsemblFungi"/>
</dbReference>
<dbReference type="InterPro" id="IPR024982">
    <property type="entry name" value="Rax2-like_C"/>
</dbReference>
<keyword evidence="2" id="KW-1133">Transmembrane helix</keyword>
<dbReference type="InterPro" id="IPR036322">
    <property type="entry name" value="WD40_repeat_dom_sf"/>
</dbReference>
<proteinExistence type="predicted"/>
<dbReference type="FunCoup" id="G8ZX50">
    <property type="interactions" value="95"/>
</dbReference>
<dbReference type="GO" id="GO:0008104">
    <property type="term" value="P:intracellular protein localization"/>
    <property type="evidence" value="ECO:0007669"/>
    <property type="project" value="EnsemblFungi"/>
</dbReference>
<evidence type="ECO:0000256" key="1">
    <source>
        <dbReference type="SAM" id="MobiDB-lite"/>
    </source>
</evidence>
<dbReference type="InParanoid" id="G8ZX50"/>
<dbReference type="GO" id="GO:0005621">
    <property type="term" value="C:cellular bud scar"/>
    <property type="evidence" value="ECO:0007669"/>
    <property type="project" value="EnsemblFungi"/>
</dbReference>
<keyword evidence="2" id="KW-0472">Membrane</keyword>
<keyword evidence="3" id="KW-0732">Signal</keyword>
<dbReference type="HOGENOM" id="CLU_005863_0_0_1"/>
<reference evidence="7 8" key="1">
    <citation type="journal article" date="2011" name="Proc. Natl. Acad. Sci. U.S.A.">
        <title>Evolutionary erosion of yeast sex chromosomes by mating-type switching accidents.</title>
        <authorList>
            <person name="Gordon J.L."/>
            <person name="Armisen D."/>
            <person name="Proux-Wera E."/>
            <person name="Oheigeartaigh S.S."/>
            <person name="Byrne K.P."/>
            <person name="Wolfe K.H."/>
        </authorList>
    </citation>
    <scope>NUCLEOTIDE SEQUENCE [LARGE SCALE GENOMIC DNA]</scope>
    <source>
        <strain evidence="8">ATCC 10662 / CBS 1146 / NBRC 0425 / NCYC 2629 / NRRL Y-866</strain>
    </source>
</reference>
<organism evidence="7 8">
    <name type="scientific">Torulaspora delbrueckii</name>
    <name type="common">Yeast</name>
    <name type="synonym">Candida colliculosa</name>
    <dbReference type="NCBI Taxonomy" id="4950"/>
    <lineage>
        <taxon>Eukaryota</taxon>
        <taxon>Fungi</taxon>
        <taxon>Dikarya</taxon>
        <taxon>Ascomycota</taxon>
        <taxon>Saccharomycotina</taxon>
        <taxon>Saccharomycetes</taxon>
        <taxon>Saccharomycetales</taxon>
        <taxon>Saccharomycetaceae</taxon>
        <taxon>Torulaspora</taxon>
    </lineage>
</organism>
<evidence type="ECO:0000259" key="4">
    <source>
        <dbReference type="Pfam" id="PF12768"/>
    </source>
</evidence>
<keyword evidence="8" id="KW-1185">Reference proteome</keyword>
<dbReference type="RefSeq" id="XP_003682405.1">
    <property type="nucleotide sequence ID" value="XM_003682357.1"/>
</dbReference>
<dbReference type="GeneID" id="11501789"/>
<dbReference type="Pfam" id="PF20843">
    <property type="entry name" value="Rax2_3"/>
    <property type="match status" value="1"/>
</dbReference>
<name>G8ZX50_TORDE</name>
<dbReference type="GO" id="GO:1902929">
    <property type="term" value="C:plasma membrane of growing cell tip"/>
    <property type="evidence" value="ECO:0007669"/>
    <property type="project" value="TreeGrafter"/>
</dbReference>
<evidence type="ECO:0000256" key="2">
    <source>
        <dbReference type="SAM" id="Phobius"/>
    </source>
</evidence>
<dbReference type="InterPro" id="IPR048265">
    <property type="entry name" value="Rax2-like_third"/>
</dbReference>
<sequence length="1195" mass="131012">MYGLLFLLFQSVCLSLASQLENLKNKHGIVNIGTPRLDFPGEALQLFGGFNALTFPQYEGQENFTGTINNNTDSRGIVYYSNDTFIKLINGSSDSYVEKIVPFGSESFILGGSGSLLGYELGRQLLYNLSDLSLRPIFENSLTDVRVILEDYPVAYFGGNFSFDNGSTVGHSVATWNSSSNTTSLLPFGGFGEESIVNSIIKLDSDNILFTGEFYTLDDQTLLITNENTSKTNHSQSIEINELLPLRAATWNTDSDSSFDSSAFICPNSQKEAWSVPSTSGSLEASLPYESYPKKVRIYNSPEEHNAVSLFRIITKPSNGIMNLTYVDPLSGELLNCDAFCPLMLQDSLKAAVANGNTSQVVRLDNNLTDIQWSYDYQDFAFVNKIAVTDLQFLALSSYGDAVGLSSFQLYQDTLTTYANNSLNEVGCESNDIASTSALSDSEWQQGLFGQSYLVADFRTGQETLPKVTFYPAINYAGQYTMNLYTPGCSSDQTCTSRSIVNVTMWSEVGGSILSSILLHQNNEAMKYDQVYSGHLETAPVLTLEYYSPISPNNPSNVVVADRLEVIVESVDILKNQTDETIPLNGMFQYQLSNFTNSTDSKPSIANTTLNSYTVQNFPKNASLFSSMYNNTLWVGGSVSGVAAVELDEDLHVSSTAKYATGGTVEGISSYSDGIILFGTFNLSSQPVSTLTFNGVFGSFGNLETTLRTYTNVSFQQDELLVFNNEYVFNLSSNSYISNSSTFGLSLWSAGRNQFDDTLFSGAVTKNQFPGLYGSASIYSNSSVAHFSLQNGAQPYAACHLNDSVTAYAYRYGSVSQLYFDNGKEGPWTWFGTINSMRYSKNSTILAIGTDGSTDEPILSLFNLTSFDVLANTTISENGTISSMVFFDRNSSLLVGGDYHISDADCSGLCLYNYDQKQWTKFANNSITGNITEMQLSESYDLLISGAMNVANKTSVNLLSFNMSNYEVNPLVWDSNGPIKSFIAEDNDIITWNETSLSGYSDGDWQNLEFDNSSLISIVDVIAVKTEPALDKRQTFSSTFDAILVAGQNYAEYPQASIYNFQRWLPYYVANKADDEDPSRTTFFTNQDDSQLYDSQNLLSDPTRTTTSSSSSTTSSSQTSPSKGSLVRKSGKINRGFVVLIGLALALGTVVIIGITGVLLALVFNGHSGYEQVDPRADESEMIDTVPPEKLLKFL</sequence>
<dbReference type="GO" id="GO:0007121">
    <property type="term" value="P:bipolar cellular bud site selection"/>
    <property type="evidence" value="ECO:0007669"/>
    <property type="project" value="EnsemblFungi"/>
</dbReference>
<feature type="region of interest" description="Disordered" evidence="1">
    <location>
        <begin position="1094"/>
        <end position="1127"/>
    </location>
</feature>
<feature type="domain" description="Rax2-like second" evidence="5">
    <location>
        <begin position="240"/>
        <end position="405"/>
    </location>
</feature>
<evidence type="ECO:0008006" key="9">
    <source>
        <dbReference type="Google" id="ProtNLM"/>
    </source>
</evidence>
<dbReference type="EMBL" id="HE616747">
    <property type="protein sequence ID" value="CCE93194.1"/>
    <property type="molecule type" value="Genomic_DNA"/>
</dbReference>
<keyword evidence="2" id="KW-0812">Transmembrane</keyword>
<feature type="signal peptide" evidence="3">
    <location>
        <begin position="1"/>
        <end position="17"/>
    </location>
</feature>
<evidence type="ECO:0000313" key="8">
    <source>
        <dbReference type="Proteomes" id="UP000005627"/>
    </source>
</evidence>
<dbReference type="Pfam" id="PF12768">
    <property type="entry name" value="Rax2"/>
    <property type="match status" value="1"/>
</dbReference>
<evidence type="ECO:0000313" key="7">
    <source>
        <dbReference type="EMBL" id="CCE93194.1"/>
    </source>
</evidence>
<feature type="chain" id="PRO_5003519727" description="Bud site selection protein RAX2" evidence="3">
    <location>
        <begin position="18"/>
        <end position="1195"/>
    </location>
</feature>
<gene>
    <name evidence="7" type="primary">TDEL0F03830</name>
    <name evidence="7" type="ORF">TDEL_0F03830</name>
</gene>
<evidence type="ECO:0000259" key="6">
    <source>
        <dbReference type="Pfam" id="PF20843"/>
    </source>
</evidence>
<dbReference type="KEGG" id="tdl:TDEL_0F03830"/>
<dbReference type="PANTHER" id="PTHR31778:SF2">
    <property type="entry name" value="BUD SITE SELECTION PROTEIN RAX2"/>
    <property type="match status" value="1"/>
</dbReference>